<evidence type="ECO:0000313" key="2">
    <source>
        <dbReference type="Proteomes" id="UP000287609"/>
    </source>
</evidence>
<organism evidence="1 2">
    <name type="scientific">Bifidobacterium dolichotidis</name>
    <dbReference type="NCBI Taxonomy" id="2306976"/>
    <lineage>
        <taxon>Bacteria</taxon>
        <taxon>Bacillati</taxon>
        <taxon>Actinomycetota</taxon>
        <taxon>Actinomycetes</taxon>
        <taxon>Bifidobacteriales</taxon>
        <taxon>Bifidobacteriaceae</taxon>
        <taxon>Bifidobacterium</taxon>
    </lineage>
</organism>
<dbReference type="EMBL" id="QXGM01000001">
    <property type="protein sequence ID" value="RSX55469.1"/>
    <property type="molecule type" value="Genomic_DNA"/>
</dbReference>
<name>A0A430FRH4_9BIFI</name>
<dbReference type="Proteomes" id="UP000287609">
    <property type="component" value="Unassembled WGS sequence"/>
</dbReference>
<protein>
    <submittedName>
        <fullName evidence="1">Uncharacterized protein</fullName>
    </submittedName>
</protein>
<gene>
    <name evidence="1" type="ORF">D2E26_0032</name>
</gene>
<comment type="caution">
    <text evidence="1">The sequence shown here is derived from an EMBL/GenBank/DDBJ whole genome shotgun (WGS) entry which is preliminary data.</text>
</comment>
<reference evidence="1 2" key="1">
    <citation type="submission" date="2018-09" db="EMBL/GenBank/DDBJ databases">
        <title>Characterization of the phylogenetic diversity of five novel species belonging to the genus Bifidobacterium.</title>
        <authorList>
            <person name="Lugli G.A."/>
            <person name="Duranti S."/>
            <person name="Milani C."/>
        </authorList>
    </citation>
    <scope>NUCLEOTIDE SEQUENCE [LARGE SCALE GENOMIC DNA]</scope>
    <source>
        <strain evidence="1 2">2036B</strain>
    </source>
</reference>
<keyword evidence="2" id="KW-1185">Reference proteome</keyword>
<dbReference type="OrthoDB" id="5144898at2"/>
<sequence>MVTTYSTSKTSKFSSCKHTVQTIGLRGIAVLASCCFAAGILPASANATTNALSNQATTFTPEYTEYGCVKKLKSGARRTTSQQLHYKVCMASKKVLDEYKEGWHVMSWSVDTTADKVPEQDIDWLKVTPTMDISVGSASGSSVVLAYGTCPGCAYNQVFSGKVNDNSTVSTTSTEIPVTPPDHYELPITSGFITVKVQLQDDKDLVELTQVRTKLRIHVKKANWPTNRWTTQVHSAEL</sequence>
<dbReference type="RefSeq" id="WP_125962704.1">
    <property type="nucleotide sequence ID" value="NZ_QXGM01000001.1"/>
</dbReference>
<accession>A0A430FRH4</accession>
<dbReference type="AlphaFoldDB" id="A0A430FRH4"/>
<evidence type="ECO:0000313" key="1">
    <source>
        <dbReference type="EMBL" id="RSX55469.1"/>
    </source>
</evidence>
<proteinExistence type="predicted"/>